<evidence type="ECO:0000256" key="1">
    <source>
        <dbReference type="ARBA" id="ARBA00022475"/>
    </source>
</evidence>
<evidence type="ECO:0000313" key="7">
    <source>
        <dbReference type="EMBL" id="MBJ6362545.1"/>
    </source>
</evidence>
<evidence type="ECO:0000256" key="5">
    <source>
        <dbReference type="ARBA" id="ARBA00023288"/>
    </source>
</evidence>
<reference evidence="7" key="1">
    <citation type="submission" date="2020-12" db="EMBL/GenBank/DDBJ databases">
        <authorList>
            <person name="Huq M.A."/>
        </authorList>
    </citation>
    <scope>NUCLEOTIDE SEQUENCE</scope>
    <source>
        <strain evidence="7">MAHUQ-46</strain>
    </source>
</reference>
<keyword evidence="4" id="KW-0564">Palmitate</keyword>
<comment type="caution">
    <text evidence="7">The sequence shown here is derived from an EMBL/GenBank/DDBJ whole genome shotgun (WGS) entry which is preliminary data.</text>
</comment>
<keyword evidence="1" id="KW-1003">Cell membrane</keyword>
<accession>A0A934MLT1</accession>
<sequence length="418" mass="45551">MAGSKKRFSLIVTVLLVIAVALSACGGKNNESGNGNKPGTDTGNVKKVTVNMGFWGTAQDLKIYQDAAKAISGEYPEIDLKIKQYPSSEQFWNTLPGEIAAGVAPDLIAVSNEGAYEYIDKGLFAPLDDLIGKAGVDLGRFTPSALNIWKVNDKQYGIPASSMPAMFLINEKLWKDANLGDYPKTWDDVKAAATKLNSDKSHGIIINIDAYHITNYVKSFGGGWGNGKTINSPENVQALEFIIDMFKDGLAVTPKSLGFGWDGEVFSNEKGAMTTGGYWYKPYLKDANPDLKFAAVPVPKGTVEGSTMISNAYVVLKDSKNQEAALKAANYLTNDTVQTQFLDIGYNTAVASLSKQYFEKNPEFKDIEPALAYSTDFGYPADTKRFIDELVKQVENRVLGGSNKTAKEILDSIQEQFK</sequence>
<dbReference type="SUPFAM" id="SSF53850">
    <property type="entry name" value="Periplasmic binding protein-like II"/>
    <property type="match status" value="1"/>
</dbReference>
<proteinExistence type="predicted"/>
<name>A0A934MLT1_9BACL</name>
<keyword evidence="8" id="KW-1185">Reference proteome</keyword>
<evidence type="ECO:0000256" key="3">
    <source>
        <dbReference type="ARBA" id="ARBA00023136"/>
    </source>
</evidence>
<feature type="signal peptide" evidence="6">
    <location>
        <begin position="1"/>
        <end position="24"/>
    </location>
</feature>
<evidence type="ECO:0000256" key="4">
    <source>
        <dbReference type="ARBA" id="ARBA00023139"/>
    </source>
</evidence>
<feature type="chain" id="PRO_5038339384" evidence="6">
    <location>
        <begin position="25"/>
        <end position="418"/>
    </location>
</feature>
<dbReference type="PANTHER" id="PTHR43649:SF33">
    <property type="entry name" value="POLYGALACTURONAN_RHAMNOGALACTURONAN-BINDING PROTEIN YTCQ"/>
    <property type="match status" value="1"/>
</dbReference>
<dbReference type="Gene3D" id="3.40.190.10">
    <property type="entry name" value="Periplasmic binding protein-like II"/>
    <property type="match status" value="1"/>
</dbReference>
<dbReference type="EMBL" id="JAELUP010000077">
    <property type="protein sequence ID" value="MBJ6362545.1"/>
    <property type="molecule type" value="Genomic_DNA"/>
</dbReference>
<keyword evidence="3" id="KW-0472">Membrane</keyword>
<dbReference type="InterPro" id="IPR050490">
    <property type="entry name" value="Bact_solute-bd_prot1"/>
</dbReference>
<dbReference type="InterPro" id="IPR006059">
    <property type="entry name" value="SBP"/>
</dbReference>
<evidence type="ECO:0000313" key="8">
    <source>
        <dbReference type="Proteomes" id="UP000640274"/>
    </source>
</evidence>
<dbReference type="AlphaFoldDB" id="A0A934MLT1"/>
<dbReference type="Proteomes" id="UP000640274">
    <property type="component" value="Unassembled WGS sequence"/>
</dbReference>
<keyword evidence="5" id="KW-0449">Lipoprotein</keyword>
<dbReference type="PANTHER" id="PTHR43649">
    <property type="entry name" value="ARABINOSE-BINDING PROTEIN-RELATED"/>
    <property type="match status" value="1"/>
</dbReference>
<dbReference type="CDD" id="cd13585">
    <property type="entry name" value="PBP2_TMBP_like"/>
    <property type="match status" value="1"/>
</dbReference>
<dbReference type="RefSeq" id="WP_199020087.1">
    <property type="nucleotide sequence ID" value="NZ_JAELUP010000077.1"/>
</dbReference>
<evidence type="ECO:0000256" key="6">
    <source>
        <dbReference type="SAM" id="SignalP"/>
    </source>
</evidence>
<gene>
    <name evidence="7" type="ORF">JFN88_15020</name>
</gene>
<protein>
    <submittedName>
        <fullName evidence="7">Sugar ABC transporter substrate-binding protein</fullName>
    </submittedName>
</protein>
<dbReference type="PROSITE" id="PS51257">
    <property type="entry name" value="PROKAR_LIPOPROTEIN"/>
    <property type="match status" value="1"/>
</dbReference>
<evidence type="ECO:0000256" key="2">
    <source>
        <dbReference type="ARBA" id="ARBA00022729"/>
    </source>
</evidence>
<organism evidence="7 8">
    <name type="scientific">Paenibacillus roseus</name>
    <dbReference type="NCBI Taxonomy" id="2798579"/>
    <lineage>
        <taxon>Bacteria</taxon>
        <taxon>Bacillati</taxon>
        <taxon>Bacillota</taxon>
        <taxon>Bacilli</taxon>
        <taxon>Bacillales</taxon>
        <taxon>Paenibacillaceae</taxon>
        <taxon>Paenibacillus</taxon>
    </lineage>
</organism>
<keyword evidence="2 6" id="KW-0732">Signal</keyword>
<dbReference type="Pfam" id="PF01547">
    <property type="entry name" value="SBP_bac_1"/>
    <property type="match status" value="1"/>
</dbReference>